<evidence type="ECO:0000313" key="2">
    <source>
        <dbReference type="Proteomes" id="UP000006394"/>
    </source>
</evidence>
<dbReference type="RefSeq" id="WP_011963496.1">
    <property type="nucleotide sequence ID" value="NC_009613.3"/>
</dbReference>
<dbReference type="EMBL" id="AM398681">
    <property type="protein sequence ID" value="CAL43449.1"/>
    <property type="molecule type" value="Genomic_DNA"/>
</dbReference>
<dbReference type="eggNOG" id="ENOG50319NE">
    <property type="taxonomic scope" value="Bacteria"/>
</dbReference>
<dbReference type="KEGG" id="fps:FP1366"/>
<dbReference type="GeneID" id="66553269"/>
<gene>
    <name evidence="1" type="ordered locus">FP1366</name>
</gene>
<dbReference type="OrthoDB" id="8367156at2"/>
<organism evidence="1 2">
    <name type="scientific">Flavobacterium psychrophilum (strain ATCC 49511 / DSM 21280 / CIP 103535 / JIP02/86)</name>
    <dbReference type="NCBI Taxonomy" id="402612"/>
    <lineage>
        <taxon>Bacteria</taxon>
        <taxon>Pseudomonadati</taxon>
        <taxon>Bacteroidota</taxon>
        <taxon>Flavobacteriia</taxon>
        <taxon>Flavobacteriales</taxon>
        <taxon>Flavobacteriaceae</taxon>
        <taxon>Flavobacterium</taxon>
    </lineage>
</organism>
<dbReference type="HOGENOM" id="CLU_1299048_0_0_10"/>
<evidence type="ECO:0000313" key="1">
    <source>
        <dbReference type="EMBL" id="CAL43449.1"/>
    </source>
</evidence>
<dbReference type="STRING" id="402612.FP1366"/>
<keyword evidence="2" id="KW-1185">Reference proteome</keyword>
<sequence length="212" mass="25018">MKIAGNLTINDWEEIEKKLKPNYNNYWDDAYDFFELRICTRYLKPINAILNLKSFKGEGFAAVNLQCSLIEMIESFINGWVFDYPNFINPKGIILNENDKIFKSFFSNREPFKNYFPKIIGKRFYVDVRCGLLHEAQTKNNWKIKKGIKNGNAYEFDGNFKIVYRENFQRDLNILLEIYKNAIINGVEFDGIPSCELRENFIAKFNHICKVS</sequence>
<dbReference type="AlphaFoldDB" id="A6GZC6"/>
<reference evidence="1 2" key="1">
    <citation type="journal article" date="2007" name="Nat. Biotechnol.">
        <title>Complete genome sequence of the fish pathogen Flavobacterium psychrophilum.</title>
        <authorList>
            <person name="Duchaud E."/>
            <person name="Boussaha M."/>
            <person name="Loux V."/>
            <person name="Bernardet J.F."/>
            <person name="Michel C."/>
            <person name="Kerouault B."/>
            <person name="Mondot S."/>
            <person name="Nicolas P."/>
            <person name="Bossy R."/>
            <person name="Caron C."/>
            <person name="Bessieres P."/>
            <person name="Gibrat J.F."/>
            <person name="Claverol S."/>
            <person name="Dumetz F."/>
            <person name="Le Henaff M."/>
            <person name="Benmansour A."/>
        </authorList>
    </citation>
    <scope>NUCLEOTIDE SEQUENCE [LARGE SCALE GENOMIC DNA]</scope>
    <source>
        <strain evidence="2">ATCC 49511 / DSM 21280 / CIP 103535 / JIP02/86</strain>
    </source>
</reference>
<dbReference type="EnsemblBacteria" id="CAL43449">
    <property type="protein sequence ID" value="CAL43449"/>
    <property type="gene ID" value="FP1366"/>
</dbReference>
<dbReference type="Proteomes" id="UP000006394">
    <property type="component" value="Chromosome"/>
</dbReference>
<protein>
    <submittedName>
        <fullName evidence="1">Uncharacterized protein</fullName>
    </submittedName>
</protein>
<accession>A6GZC6</accession>
<dbReference type="PATRIC" id="fig|402612.5.peg.1384"/>
<name>A6GZC6_FLAPJ</name>
<proteinExistence type="predicted"/>